<protein>
    <submittedName>
        <fullName evidence="2">Bodo-specific multi-copy gene family, putative</fullName>
    </submittedName>
</protein>
<dbReference type="VEuPathDB" id="TriTrypDB:BSAL_04765"/>
<evidence type="ECO:0000313" key="2">
    <source>
        <dbReference type="EMBL" id="CUG05409.1"/>
    </source>
</evidence>
<name>A0A0S4IW80_BODSA</name>
<dbReference type="AlphaFoldDB" id="A0A0S4IW80"/>
<gene>
    <name evidence="2" type="ORF">BSAL_04765</name>
</gene>
<evidence type="ECO:0000256" key="1">
    <source>
        <dbReference type="SAM" id="MobiDB-lite"/>
    </source>
</evidence>
<accession>A0A0S4IW80</accession>
<sequence>MRETALYFGFRYDMKKMDPLIVLDSCEVLGHSKIYTPYTLLETLCCDIAGPQKMFAIGCGGPTKDLSSYRTTMTLEPFLPLSESAHKDAATKSWGKAVDVILYGPIHRWAAGLPRLLVAAHTQCTDVICLASGCLDAVATFFQRFQAAASSSYSKIRPEWFPQAFSCLLISSTKLKVYHDECIPINPKWRSLLKADDIIAIDRNSKTSLGNDWGQGGTFRQAAARSIGWHLHDKKRFVVPPIIFTDKVMNGLMLENGIQDPLIMPSQLHPPIADEIAWRLGKCSNSERGRLFNKPFVYAVYARYLLAYWGNPRSEWVRLTDVFEGAFQERQKYDISNYEVNLSGGVHVKDSGLLYTDAVPNALTYFGSPAHHDAYMFCRIVENGVVTWEGAVPLQMRHEPKPRDLADKMWTTGKPQPKKLSTKSGKKGTPIPPREAVRLLFCVNQSECKVLSHKRIVMIAADRMSSVSSLWPHSKEGNVKCIVGTKENIINVGEAF</sequence>
<evidence type="ECO:0000313" key="3">
    <source>
        <dbReference type="Proteomes" id="UP000051952"/>
    </source>
</evidence>
<reference evidence="3" key="1">
    <citation type="submission" date="2015-09" db="EMBL/GenBank/DDBJ databases">
        <authorList>
            <consortium name="Pathogen Informatics"/>
        </authorList>
    </citation>
    <scope>NUCLEOTIDE SEQUENCE [LARGE SCALE GENOMIC DNA]</scope>
    <source>
        <strain evidence="3">Lake Konstanz</strain>
    </source>
</reference>
<proteinExistence type="predicted"/>
<dbReference type="EMBL" id="CYKH01000537">
    <property type="protein sequence ID" value="CUG05409.1"/>
    <property type="molecule type" value="Genomic_DNA"/>
</dbReference>
<feature type="compositionally biased region" description="Basic residues" evidence="1">
    <location>
        <begin position="416"/>
        <end position="426"/>
    </location>
</feature>
<keyword evidence="3" id="KW-1185">Reference proteome</keyword>
<organism evidence="2 3">
    <name type="scientific">Bodo saltans</name>
    <name type="common">Flagellated protozoan</name>
    <dbReference type="NCBI Taxonomy" id="75058"/>
    <lineage>
        <taxon>Eukaryota</taxon>
        <taxon>Discoba</taxon>
        <taxon>Euglenozoa</taxon>
        <taxon>Kinetoplastea</taxon>
        <taxon>Metakinetoplastina</taxon>
        <taxon>Eubodonida</taxon>
        <taxon>Bodonidae</taxon>
        <taxon>Bodo</taxon>
    </lineage>
</organism>
<dbReference type="Proteomes" id="UP000051952">
    <property type="component" value="Unassembled WGS sequence"/>
</dbReference>
<feature type="region of interest" description="Disordered" evidence="1">
    <location>
        <begin position="403"/>
        <end position="429"/>
    </location>
</feature>